<accession>A0A839H8C4</accession>
<evidence type="ECO:0000313" key="5">
    <source>
        <dbReference type="Proteomes" id="UP000548632"/>
    </source>
</evidence>
<dbReference type="Pfam" id="PF13511">
    <property type="entry name" value="DUF4124"/>
    <property type="match status" value="1"/>
</dbReference>
<gene>
    <name evidence="4" type="ORF">HUK38_01315</name>
</gene>
<dbReference type="Proteomes" id="UP000548632">
    <property type="component" value="Unassembled WGS sequence"/>
</dbReference>
<dbReference type="InterPro" id="IPR025392">
    <property type="entry name" value="DUF4124"/>
</dbReference>
<feature type="region of interest" description="Disordered" evidence="1">
    <location>
        <begin position="69"/>
        <end position="109"/>
    </location>
</feature>
<keyword evidence="5" id="KW-1185">Reference proteome</keyword>
<proteinExistence type="predicted"/>
<evidence type="ECO:0000256" key="2">
    <source>
        <dbReference type="SAM" id="Phobius"/>
    </source>
</evidence>
<keyword evidence="2" id="KW-0812">Transmembrane</keyword>
<dbReference type="AlphaFoldDB" id="A0A839H8C4"/>
<keyword evidence="2" id="KW-0472">Membrane</keyword>
<feature type="compositionally biased region" description="Low complexity" evidence="1">
    <location>
        <begin position="91"/>
        <end position="107"/>
    </location>
</feature>
<organism evidence="4 5">
    <name type="scientific">Thiospirillum jenense</name>
    <dbReference type="NCBI Taxonomy" id="1653858"/>
    <lineage>
        <taxon>Bacteria</taxon>
        <taxon>Pseudomonadati</taxon>
        <taxon>Pseudomonadota</taxon>
        <taxon>Gammaproteobacteria</taxon>
        <taxon>Chromatiales</taxon>
        <taxon>Chromatiaceae</taxon>
        <taxon>Thiospirillum</taxon>
    </lineage>
</organism>
<sequence>MTVTISIKITRQKLPPPPPIVRSQHCSPVGLLLLILFILPVLLPADTMYRYVNEQGVVVYSQTPPVGQQAEPINAVPGPSEADKQAAQQRLQQSLKNNNKSQNSASSADKKMQKYADIFAKNCTIARENLEKIEQLGDRALIMPDGKKNYPSAAEREALITQTQQQINDNCK</sequence>
<feature type="domain" description="DUF4124" evidence="3">
    <location>
        <begin position="36"/>
        <end position="88"/>
    </location>
</feature>
<keyword evidence="2" id="KW-1133">Transmembrane helix</keyword>
<dbReference type="EMBL" id="JABVCQ010000002">
    <property type="protein sequence ID" value="MBB1124870.1"/>
    <property type="molecule type" value="Genomic_DNA"/>
</dbReference>
<comment type="caution">
    <text evidence="4">The sequence shown here is derived from an EMBL/GenBank/DDBJ whole genome shotgun (WGS) entry which is preliminary data.</text>
</comment>
<protein>
    <submittedName>
        <fullName evidence="4">DUF4124 domain-containing protein</fullName>
    </submittedName>
</protein>
<name>A0A839H8C4_9GAMM</name>
<feature type="transmembrane region" description="Helical" evidence="2">
    <location>
        <begin position="27"/>
        <end position="45"/>
    </location>
</feature>
<evidence type="ECO:0000313" key="4">
    <source>
        <dbReference type="EMBL" id="MBB1124870.1"/>
    </source>
</evidence>
<evidence type="ECO:0000256" key="1">
    <source>
        <dbReference type="SAM" id="MobiDB-lite"/>
    </source>
</evidence>
<reference evidence="4 5" key="1">
    <citation type="journal article" date="2020" name="Arch. Microbiol.">
        <title>The genome sequence of the giant phototrophic gammaproteobacterium Thiospirillum jenense gives insight into its physiological properties and phylogenetic relationships.</title>
        <authorList>
            <person name="Imhoff J.F."/>
            <person name="Meyer T.E."/>
            <person name="Kyndt J.A."/>
        </authorList>
    </citation>
    <scope>NUCLEOTIDE SEQUENCE [LARGE SCALE GENOMIC DNA]</scope>
    <source>
        <strain evidence="4 5">DSM 216</strain>
    </source>
</reference>
<evidence type="ECO:0000259" key="3">
    <source>
        <dbReference type="Pfam" id="PF13511"/>
    </source>
</evidence>